<proteinExistence type="predicted"/>
<evidence type="ECO:0000256" key="1">
    <source>
        <dbReference type="ARBA" id="ARBA00023054"/>
    </source>
</evidence>
<organism evidence="4 5">
    <name type="scientific">Symbiochloris irregularis</name>
    <dbReference type="NCBI Taxonomy" id="706552"/>
    <lineage>
        <taxon>Eukaryota</taxon>
        <taxon>Viridiplantae</taxon>
        <taxon>Chlorophyta</taxon>
        <taxon>core chlorophytes</taxon>
        <taxon>Trebouxiophyceae</taxon>
        <taxon>Trebouxiales</taxon>
        <taxon>Trebouxiaceae</taxon>
        <taxon>Symbiochloris</taxon>
    </lineage>
</organism>
<dbReference type="InterPro" id="IPR003395">
    <property type="entry name" value="RecF/RecN/SMC_N"/>
</dbReference>
<dbReference type="PIRSF" id="PIRSF005719">
    <property type="entry name" value="SMC"/>
    <property type="match status" value="1"/>
</dbReference>
<comment type="caution">
    <text evidence="4">The sequence shown here is derived from an EMBL/GenBank/DDBJ whole genome shotgun (WGS) entry which is preliminary data.</text>
</comment>
<protein>
    <recommendedName>
        <fullName evidence="3">SMC hinge domain-containing protein</fullName>
    </recommendedName>
</protein>
<dbReference type="AlphaFoldDB" id="A0AAW1PC84"/>
<dbReference type="PANTHER" id="PTHR43977">
    <property type="entry name" value="STRUCTURAL MAINTENANCE OF CHROMOSOMES PROTEIN 3"/>
    <property type="match status" value="1"/>
</dbReference>
<feature type="coiled-coil region" evidence="2">
    <location>
        <begin position="140"/>
        <end position="174"/>
    </location>
</feature>
<dbReference type="SMART" id="SM00968">
    <property type="entry name" value="SMC_hinge"/>
    <property type="match status" value="1"/>
</dbReference>
<evidence type="ECO:0000259" key="3">
    <source>
        <dbReference type="SMART" id="SM00968"/>
    </source>
</evidence>
<dbReference type="Pfam" id="PF02463">
    <property type="entry name" value="SMC_N"/>
    <property type="match status" value="1"/>
</dbReference>
<dbReference type="InterPro" id="IPR010935">
    <property type="entry name" value="SMC_hinge"/>
</dbReference>
<sequence length="1025" mass="114416">MSPGDHGAQVEQLNAQLKTLETEQAELAKFQAADKERRSLEYTIYDREMSQTRDKLAQVEEERKKEADQGGEVQDRLVQARASLKALDRQLKQATAAGTDLAKQVDEANRAKKALVTRSAQAHVSLSEVLDRQRSSTQTQERCEKELQQLEGDIEAQQAVVDTALQALNDQEQRTSDNAAELTRCRKRLQDIYEKQGRSARFASEAERDAWVNKEVKGLQKVLSTKQAALTEAERGVATCNAALLQQRQVTGAKETTYKEKQAEVGACEQQLTALTQRRDALMDQRKAMWRENEEVQARLHELLDTKKRYEKQMDSAMPWDVRRGLEAMRRLVTQHAISGVYGTLIDLLDVLQQLYTAVEVVAGNQLFQVVVDSDETASRISQLLVREKAGRLTFIPLNRLQPRNTEYPTTWGSDALPLIQHIKFDAKLDPRLPLAFQQVFGKTMLCKDLDTATQVMRQAHMDSVTIQGEQAFKKGTLKGGYLDPTRSRLEASKRLQAIGRDLEGINAQDEDIRQRQAAVEQEMWRVLSDRQKAEARLDHLKGIVQLHKDAVQGARQAEAAAQAQAQGAAQRVTGLQANVQEQQGSIQELKAELGTSLLAQLSASEQQDFTDLNPRLKQLQEEADGMQEALLQAQTAHAEASTRLSSDLLLRQQRLQDDLAAADLPGLEAELAERQAEEAAAKAALAEGQGRAQELEAKAGEGRASLSELKGQIEQLKEQLATGDQSVQDEAKRMEALMAKRSALQAKRGDLEHKIRDLGTLPADAFQKYREESLPALHKRLTKTQAKLKTFGHVNKKALDQFQSFTDQRADLERRLKENDRGEEKIKELIGTLDLRKDEAIERTFRGVAANFREIFAALAPQGRGELVMHRRPQAERDSARDGDDSVVEKYSGVGVKVSFGAGETLVMKQLSGGQKTLVALALIFAIQRCDPAPFYLFDEIDAALDPQYRTTVAAMIAAQATDEHNPAQFIITTFHPQLILKADTVYGVSHTNRVSRVDVVTREDALEFVQSEEQHEGQGQATQ</sequence>
<dbReference type="GO" id="GO:0005694">
    <property type="term" value="C:chromosome"/>
    <property type="evidence" value="ECO:0007669"/>
    <property type="project" value="InterPro"/>
</dbReference>
<dbReference type="EMBL" id="JALJOQ010000037">
    <property type="protein sequence ID" value="KAK9806507.1"/>
    <property type="molecule type" value="Genomic_DNA"/>
</dbReference>
<evidence type="ECO:0000313" key="4">
    <source>
        <dbReference type="EMBL" id="KAK9806507.1"/>
    </source>
</evidence>
<feature type="coiled-coil region" evidence="2">
    <location>
        <begin position="258"/>
        <end position="313"/>
    </location>
</feature>
<name>A0AAW1PC84_9CHLO</name>
<dbReference type="Gene3D" id="3.40.50.300">
    <property type="entry name" value="P-loop containing nucleotide triphosphate hydrolases"/>
    <property type="match status" value="1"/>
</dbReference>
<dbReference type="Gene3D" id="3.30.70.1620">
    <property type="match status" value="1"/>
</dbReference>
<reference evidence="4 5" key="1">
    <citation type="journal article" date="2024" name="Nat. Commun.">
        <title>Phylogenomics reveals the evolutionary origins of lichenization in chlorophyte algae.</title>
        <authorList>
            <person name="Puginier C."/>
            <person name="Libourel C."/>
            <person name="Otte J."/>
            <person name="Skaloud P."/>
            <person name="Haon M."/>
            <person name="Grisel S."/>
            <person name="Petersen M."/>
            <person name="Berrin J.G."/>
            <person name="Delaux P.M."/>
            <person name="Dal Grande F."/>
            <person name="Keller J."/>
        </authorList>
    </citation>
    <scope>NUCLEOTIDE SEQUENCE [LARGE SCALE GENOMIC DNA]</scope>
    <source>
        <strain evidence="4 5">SAG 2036</strain>
    </source>
</reference>
<keyword evidence="1 2" id="KW-0175">Coiled coil</keyword>
<gene>
    <name evidence="4" type="ORF">WJX73_005362</name>
</gene>
<keyword evidence="5" id="KW-1185">Reference proteome</keyword>
<evidence type="ECO:0000313" key="5">
    <source>
        <dbReference type="Proteomes" id="UP001465755"/>
    </source>
</evidence>
<dbReference type="SUPFAM" id="SSF52540">
    <property type="entry name" value="P-loop containing nucleoside triphosphate hydrolases"/>
    <property type="match status" value="1"/>
</dbReference>
<dbReference type="SUPFAM" id="SSF75553">
    <property type="entry name" value="Smc hinge domain"/>
    <property type="match status" value="1"/>
</dbReference>
<dbReference type="InterPro" id="IPR036277">
    <property type="entry name" value="SMC_hinge_sf"/>
</dbReference>
<dbReference type="GO" id="GO:0005524">
    <property type="term" value="F:ATP binding"/>
    <property type="evidence" value="ECO:0007669"/>
    <property type="project" value="InterPro"/>
</dbReference>
<feature type="coiled-coil region" evidence="2">
    <location>
        <begin position="668"/>
        <end position="755"/>
    </location>
</feature>
<dbReference type="InterPro" id="IPR027417">
    <property type="entry name" value="P-loop_NTPase"/>
</dbReference>
<feature type="domain" description="SMC hinge" evidence="3">
    <location>
        <begin position="339"/>
        <end position="457"/>
    </location>
</feature>
<dbReference type="Pfam" id="PF06470">
    <property type="entry name" value="SMC_hinge"/>
    <property type="match status" value="1"/>
</dbReference>
<dbReference type="Proteomes" id="UP001465755">
    <property type="component" value="Unassembled WGS sequence"/>
</dbReference>
<feature type="coiled-coil region" evidence="2">
    <location>
        <begin position="10"/>
        <end position="97"/>
    </location>
</feature>
<dbReference type="GO" id="GO:0051276">
    <property type="term" value="P:chromosome organization"/>
    <property type="evidence" value="ECO:0007669"/>
    <property type="project" value="InterPro"/>
</dbReference>
<dbReference type="GO" id="GO:0016887">
    <property type="term" value="F:ATP hydrolysis activity"/>
    <property type="evidence" value="ECO:0007669"/>
    <property type="project" value="InterPro"/>
</dbReference>
<accession>A0AAW1PC84</accession>
<dbReference type="InterPro" id="IPR024704">
    <property type="entry name" value="SMC"/>
</dbReference>
<evidence type="ECO:0000256" key="2">
    <source>
        <dbReference type="SAM" id="Coils"/>
    </source>
</evidence>
<dbReference type="Gene3D" id="1.20.1060.20">
    <property type="match status" value="1"/>
</dbReference>